<gene>
    <name evidence="2" type="ORF">GCL57_02430</name>
</gene>
<feature type="chain" id="PRO_5033007866" evidence="1">
    <location>
        <begin position="22"/>
        <end position="367"/>
    </location>
</feature>
<accession>A0A833JF76</accession>
<organism evidence="2 3">
    <name type="scientific">Fluviispira multicolorata</name>
    <dbReference type="NCBI Taxonomy" id="2654512"/>
    <lineage>
        <taxon>Bacteria</taxon>
        <taxon>Pseudomonadati</taxon>
        <taxon>Bdellovibrionota</taxon>
        <taxon>Oligoflexia</taxon>
        <taxon>Silvanigrellales</taxon>
        <taxon>Silvanigrellaceae</taxon>
        <taxon>Fluviispira</taxon>
    </lineage>
</organism>
<evidence type="ECO:0000313" key="3">
    <source>
        <dbReference type="Proteomes" id="UP000442694"/>
    </source>
</evidence>
<dbReference type="EMBL" id="WFLN01000004">
    <property type="protein sequence ID" value="KAB8033584.1"/>
    <property type="molecule type" value="Genomic_DNA"/>
</dbReference>
<evidence type="ECO:0000256" key="1">
    <source>
        <dbReference type="SAM" id="SignalP"/>
    </source>
</evidence>
<proteinExistence type="predicted"/>
<dbReference type="RefSeq" id="WP_152211670.1">
    <property type="nucleotide sequence ID" value="NZ_WFLN01000004.1"/>
</dbReference>
<protein>
    <submittedName>
        <fullName evidence="2">Uncharacterized protein</fullName>
    </submittedName>
</protein>
<comment type="caution">
    <text evidence="2">The sequence shown here is derived from an EMBL/GenBank/DDBJ whole genome shotgun (WGS) entry which is preliminary data.</text>
</comment>
<reference evidence="2 3" key="1">
    <citation type="submission" date="2019-10" db="EMBL/GenBank/DDBJ databases">
        <title>New genus of Silvanigrellaceae.</title>
        <authorList>
            <person name="Pitt A."/>
            <person name="Hahn M.W."/>
        </authorList>
    </citation>
    <scope>NUCLEOTIDE SEQUENCE [LARGE SCALE GENOMIC DNA]</scope>
    <source>
        <strain evidence="2 3">33A1-SZDP</strain>
    </source>
</reference>
<keyword evidence="3" id="KW-1185">Reference proteome</keyword>
<evidence type="ECO:0000313" key="2">
    <source>
        <dbReference type="EMBL" id="KAB8033584.1"/>
    </source>
</evidence>
<feature type="signal peptide" evidence="1">
    <location>
        <begin position="1"/>
        <end position="21"/>
    </location>
</feature>
<keyword evidence="1" id="KW-0732">Signal</keyword>
<dbReference type="Proteomes" id="UP000442694">
    <property type="component" value="Unassembled WGS sequence"/>
</dbReference>
<name>A0A833JF76_9BACT</name>
<sequence>MYKFKIKLVTIILFTFSFYTAFPMQNSTCISNDFKEINILSTEHKKIYEAKEKLIEKIKNPSDFYNKKTALISKDIQKGIEPFSFAEYSDNYGLNQKYYSINSDLKFKDPIEGEHIFLDFNKSGYTQPYYKIISHIMSQTFYDSSGELKIYILKSKYDPKHTIVKMFKEERPNIKLSVYLWNHKSEKINSFFLKHESYVTLPIKFQTDIESTYRLDSRPPSIILTRGFEGANTALPNKIFGDNTVFSARDEDGAKFFYREVVRAFRDTKDPQFGGRKLYLYKINSQGFPAVDLQKASQEFGLEHFSRQISTRDYNVNSNSKKSIQFSAYIRAKKYLNLTARFNKEVQLSGPIPFDKIEFIREMPEIK</sequence>
<dbReference type="AlphaFoldDB" id="A0A833JF76"/>